<organism evidence="1 2">
    <name type="scientific">Streptomyces camelliae</name>
    <dbReference type="NCBI Taxonomy" id="3004093"/>
    <lineage>
        <taxon>Bacteria</taxon>
        <taxon>Bacillati</taxon>
        <taxon>Actinomycetota</taxon>
        <taxon>Actinomycetes</taxon>
        <taxon>Kitasatosporales</taxon>
        <taxon>Streptomycetaceae</taxon>
        <taxon>Streptomyces</taxon>
    </lineage>
</organism>
<keyword evidence="2" id="KW-1185">Reference proteome</keyword>
<dbReference type="EMBL" id="CP115300">
    <property type="protein sequence ID" value="WBO66699.1"/>
    <property type="molecule type" value="Genomic_DNA"/>
</dbReference>
<proteinExistence type="predicted"/>
<dbReference type="RefSeq" id="WP_270084141.1">
    <property type="nucleotide sequence ID" value="NZ_CP115300.1"/>
</dbReference>
<accession>A0ABY7P7Z7</accession>
<evidence type="ECO:0000313" key="2">
    <source>
        <dbReference type="Proteomes" id="UP001212326"/>
    </source>
</evidence>
<sequence>MRLVEDASDETYVLDIRDIRLTPALPWLGRQVRWEIDGHLKETVDLTRVTCSVVMKFGPVKMLDRSYRLPDLLAGLGARLSGDPRPPAGPWRQAWNLQLPETVPVAQHRIRLRARTGNGKNFLALDIPLDFSHRFRPAASAVC</sequence>
<gene>
    <name evidence="1" type="ORF">O1G22_29815</name>
</gene>
<name>A0ABY7P7Z7_9ACTN</name>
<reference evidence="1 2" key="1">
    <citation type="submission" date="2022-12" db="EMBL/GenBank/DDBJ databases">
        <authorList>
            <person name="Mo P."/>
        </authorList>
    </citation>
    <scope>NUCLEOTIDE SEQUENCE [LARGE SCALE GENOMIC DNA]</scope>
    <source>
        <strain evidence="1 2">HUAS 2-6</strain>
    </source>
</reference>
<evidence type="ECO:0000313" key="1">
    <source>
        <dbReference type="EMBL" id="WBO66699.1"/>
    </source>
</evidence>
<dbReference type="Proteomes" id="UP001212326">
    <property type="component" value="Chromosome"/>
</dbReference>
<protein>
    <submittedName>
        <fullName evidence="1">Uncharacterized protein</fullName>
    </submittedName>
</protein>